<proteinExistence type="predicted"/>
<dbReference type="AlphaFoldDB" id="A0AAE8SDW6"/>
<dbReference type="PANTHER" id="PTHR24148">
    <property type="entry name" value="ANKYRIN REPEAT DOMAIN-CONTAINING PROTEIN 39 HOMOLOG-RELATED"/>
    <property type="match status" value="1"/>
</dbReference>
<evidence type="ECO:0000313" key="3">
    <source>
        <dbReference type="Proteomes" id="UP001187734"/>
    </source>
</evidence>
<keyword evidence="3" id="KW-1185">Reference proteome</keyword>
<dbReference type="InterPro" id="IPR052895">
    <property type="entry name" value="HetReg/Transcr_Mod"/>
</dbReference>
<dbReference type="PANTHER" id="PTHR24148:SF64">
    <property type="entry name" value="HETEROKARYON INCOMPATIBILITY DOMAIN-CONTAINING PROTEIN"/>
    <property type="match status" value="1"/>
</dbReference>
<accession>A0AAE8SDW6</accession>
<dbReference type="EMBL" id="ONZP01000046">
    <property type="protein sequence ID" value="SPJ71744.1"/>
    <property type="molecule type" value="Genomic_DNA"/>
</dbReference>
<dbReference type="Proteomes" id="UP001187734">
    <property type="component" value="Unassembled WGS sequence"/>
</dbReference>
<feature type="domain" description="Heterokaryon incompatibility" evidence="1">
    <location>
        <begin position="72"/>
        <end position="231"/>
    </location>
</feature>
<evidence type="ECO:0000259" key="1">
    <source>
        <dbReference type="Pfam" id="PF06985"/>
    </source>
</evidence>
<sequence length="661" mass="76496">MSDDSNIPLSHIVKCHGKSIASLLLEIEKNQKPQCKYLDFINELECLAIYEGSSEGPRLKRQTINAFKEQHYVALSYTWDTSDQENPRKGKYMVETRDKSQYFPSPVRDCVFDRVFSFMRAKGLGLLWIDRHCVKQKVCNNNGMCPHKRCKEKQRAVETMDLVYSLSKHPVALLGKPIEWEDEVDLLFKILDRQLVKRFAETSHQEILQALRLLSRITKDRWWTRAWTFQENYRAGVDMTLLIPHPQFLEAKKQGYRIFSDIPKELCIKSVDFCEASTEFCLAVQAQMPQRDDISQHTKSIFQVIGKYTLLLDKSMSMTPKVITDIQTRGLSDAWDKLAIIANCCQYALRMNHKEMQTPKSLSVSILAMCLLNGEILLNGSREDPFSMLEKTISQYLEDQAFKWFCAPRRKSDLTFNKGCRFVDVQFRPSGIETKGHLWKLGRIIDTARFRLPLPKVDKSSCSLSENEQQRLTQLAAELRLLGETSVASQIEKFLNHDPNRQGETFKSEPFSRQYLCLMAEELAAAIEKGKLLRLGRVWNSPEEEVPSSAIFVWDSDNTERNIQGISQNINNNSKRGRRPKKEYAFTASRPLKRGSQQQGTNDLDHHVSLEVEWPLSRKQDPHSLPRLYVKRWAVGMCFFYGIARREVIFPWPSTFQTVIP</sequence>
<dbReference type="InterPro" id="IPR010730">
    <property type="entry name" value="HET"/>
</dbReference>
<dbReference type="Pfam" id="PF06985">
    <property type="entry name" value="HET"/>
    <property type="match status" value="1"/>
</dbReference>
<name>A0AAE8SDW6_9HYPO</name>
<gene>
    <name evidence="2" type="ORF">FTOL_01472</name>
</gene>
<evidence type="ECO:0000313" key="2">
    <source>
        <dbReference type="EMBL" id="SPJ71744.1"/>
    </source>
</evidence>
<comment type="caution">
    <text evidence="2">The sequence shown here is derived from an EMBL/GenBank/DDBJ whole genome shotgun (WGS) entry which is preliminary data.</text>
</comment>
<protein>
    <recommendedName>
        <fullName evidence="1">Heterokaryon incompatibility domain-containing protein</fullName>
    </recommendedName>
</protein>
<organism evidence="2 3">
    <name type="scientific">Fusarium torulosum</name>
    <dbReference type="NCBI Taxonomy" id="33205"/>
    <lineage>
        <taxon>Eukaryota</taxon>
        <taxon>Fungi</taxon>
        <taxon>Dikarya</taxon>
        <taxon>Ascomycota</taxon>
        <taxon>Pezizomycotina</taxon>
        <taxon>Sordariomycetes</taxon>
        <taxon>Hypocreomycetidae</taxon>
        <taxon>Hypocreales</taxon>
        <taxon>Nectriaceae</taxon>
        <taxon>Fusarium</taxon>
    </lineage>
</organism>
<reference evidence="2" key="1">
    <citation type="submission" date="2018-03" db="EMBL/GenBank/DDBJ databases">
        <authorList>
            <person name="Guldener U."/>
        </authorList>
    </citation>
    <scope>NUCLEOTIDE SEQUENCE</scope>
</reference>